<accession>A0A820QJI4</accession>
<protein>
    <submittedName>
        <fullName evidence="2">Uncharacterized protein</fullName>
    </submittedName>
</protein>
<comment type="caution">
    <text evidence="2">The sequence shown here is derived from an EMBL/GenBank/DDBJ whole genome shotgun (WGS) entry which is preliminary data.</text>
</comment>
<sequence>QLPRPTHANPPAPVLQTPLNIQRQERELDAWHTITQLQRETIVVEISDLVHRQLVTSALESDFRQHLEHNVLSRLEQGTPAQHEGQTVRPLPPVLPQPTRVSSTI</sequence>
<dbReference type="AlphaFoldDB" id="A0A820QJI4"/>
<evidence type="ECO:0000256" key="1">
    <source>
        <dbReference type="SAM" id="MobiDB-lite"/>
    </source>
</evidence>
<proteinExistence type="predicted"/>
<name>A0A820QJI4_9BILA</name>
<feature type="non-terminal residue" evidence="2">
    <location>
        <position position="1"/>
    </location>
</feature>
<feature type="non-terminal residue" evidence="2">
    <location>
        <position position="105"/>
    </location>
</feature>
<gene>
    <name evidence="2" type="ORF">KXQ929_LOCUS52281</name>
</gene>
<evidence type="ECO:0000313" key="3">
    <source>
        <dbReference type="Proteomes" id="UP000663868"/>
    </source>
</evidence>
<organism evidence="2 3">
    <name type="scientific">Adineta steineri</name>
    <dbReference type="NCBI Taxonomy" id="433720"/>
    <lineage>
        <taxon>Eukaryota</taxon>
        <taxon>Metazoa</taxon>
        <taxon>Spiralia</taxon>
        <taxon>Gnathifera</taxon>
        <taxon>Rotifera</taxon>
        <taxon>Eurotatoria</taxon>
        <taxon>Bdelloidea</taxon>
        <taxon>Adinetida</taxon>
        <taxon>Adinetidae</taxon>
        <taxon>Adineta</taxon>
    </lineage>
</organism>
<dbReference type="EMBL" id="CAJOBB010027381">
    <property type="protein sequence ID" value="CAF4422559.1"/>
    <property type="molecule type" value="Genomic_DNA"/>
</dbReference>
<evidence type="ECO:0000313" key="2">
    <source>
        <dbReference type="EMBL" id="CAF4422559.1"/>
    </source>
</evidence>
<feature type="region of interest" description="Disordered" evidence="1">
    <location>
        <begin position="76"/>
        <end position="105"/>
    </location>
</feature>
<dbReference type="Proteomes" id="UP000663868">
    <property type="component" value="Unassembled WGS sequence"/>
</dbReference>
<reference evidence="2" key="1">
    <citation type="submission" date="2021-02" db="EMBL/GenBank/DDBJ databases">
        <authorList>
            <person name="Nowell W R."/>
        </authorList>
    </citation>
    <scope>NUCLEOTIDE SEQUENCE</scope>
</reference>